<feature type="transmembrane region" description="Helical" evidence="7">
    <location>
        <begin position="93"/>
        <end position="116"/>
    </location>
</feature>
<dbReference type="CDD" id="cd06261">
    <property type="entry name" value="TM_PBP2"/>
    <property type="match status" value="1"/>
</dbReference>
<evidence type="ECO:0000256" key="3">
    <source>
        <dbReference type="ARBA" id="ARBA00022475"/>
    </source>
</evidence>
<dbReference type="InterPro" id="IPR035906">
    <property type="entry name" value="MetI-like_sf"/>
</dbReference>
<keyword evidence="2 7" id="KW-0813">Transport</keyword>
<evidence type="ECO:0000313" key="9">
    <source>
        <dbReference type="EMBL" id="NYD54405.1"/>
    </source>
</evidence>
<name>A0A7Y9EUX3_9MICO</name>
<dbReference type="PROSITE" id="PS50928">
    <property type="entry name" value="ABC_TM1"/>
    <property type="match status" value="1"/>
</dbReference>
<feature type="transmembrane region" description="Helical" evidence="7">
    <location>
        <begin position="29"/>
        <end position="48"/>
    </location>
</feature>
<comment type="subcellular location">
    <subcellularLocation>
        <location evidence="1 7">Cell membrane</location>
        <topology evidence="1 7">Multi-pass membrane protein</topology>
    </subcellularLocation>
</comment>
<comment type="caution">
    <text evidence="9">The sequence shown here is derived from an EMBL/GenBank/DDBJ whole genome shotgun (WGS) entry which is preliminary data.</text>
</comment>
<dbReference type="SUPFAM" id="SSF161098">
    <property type="entry name" value="MetI-like"/>
    <property type="match status" value="1"/>
</dbReference>
<evidence type="ECO:0000256" key="7">
    <source>
        <dbReference type="RuleBase" id="RU363032"/>
    </source>
</evidence>
<keyword evidence="3" id="KW-1003">Cell membrane</keyword>
<reference evidence="9 10" key="1">
    <citation type="submission" date="2020-07" db="EMBL/GenBank/DDBJ databases">
        <title>Sequencing the genomes of 1000 actinobacteria strains.</title>
        <authorList>
            <person name="Klenk H.-P."/>
        </authorList>
    </citation>
    <scope>NUCLEOTIDE SEQUENCE [LARGE SCALE GENOMIC DNA]</scope>
    <source>
        <strain evidence="9 10">DSM 22185</strain>
    </source>
</reference>
<evidence type="ECO:0000259" key="8">
    <source>
        <dbReference type="PROSITE" id="PS50928"/>
    </source>
</evidence>
<feature type="transmembrane region" description="Helical" evidence="7">
    <location>
        <begin position="60"/>
        <end position="81"/>
    </location>
</feature>
<gene>
    <name evidence="9" type="ORF">BKA02_001460</name>
</gene>
<comment type="similarity">
    <text evidence="7">Belongs to the binding-protein-dependent transport system permease family.</text>
</comment>
<feature type="domain" description="ABC transmembrane type-1" evidence="8">
    <location>
        <begin position="25"/>
        <end position="216"/>
    </location>
</feature>
<keyword evidence="10" id="KW-1185">Reference proteome</keyword>
<dbReference type="EMBL" id="JACCBH010000001">
    <property type="protein sequence ID" value="NYD54405.1"/>
    <property type="molecule type" value="Genomic_DNA"/>
</dbReference>
<evidence type="ECO:0000313" key="10">
    <source>
        <dbReference type="Proteomes" id="UP000552045"/>
    </source>
</evidence>
<protein>
    <submittedName>
        <fullName evidence="9">Raffinose/stachyose/melibiose transport system permease protein</fullName>
    </submittedName>
</protein>
<keyword evidence="5 7" id="KW-1133">Transmembrane helix</keyword>
<dbReference type="InterPro" id="IPR050901">
    <property type="entry name" value="BP-dep_ABC_trans_perm"/>
</dbReference>
<dbReference type="AlphaFoldDB" id="A0A7Y9EUX3"/>
<keyword evidence="4 7" id="KW-0812">Transmembrane</keyword>
<keyword evidence="6 7" id="KW-0472">Membrane</keyword>
<feature type="transmembrane region" description="Helical" evidence="7">
    <location>
        <begin position="137"/>
        <end position="159"/>
    </location>
</feature>
<dbReference type="InterPro" id="IPR000515">
    <property type="entry name" value="MetI-like"/>
</dbReference>
<dbReference type="GO" id="GO:0055085">
    <property type="term" value="P:transmembrane transport"/>
    <property type="evidence" value="ECO:0007669"/>
    <property type="project" value="InterPro"/>
</dbReference>
<evidence type="ECO:0000256" key="6">
    <source>
        <dbReference type="ARBA" id="ARBA00023136"/>
    </source>
</evidence>
<organism evidence="9 10">
    <name type="scientific">Microbacterium pseudoresistens</name>
    <dbReference type="NCBI Taxonomy" id="640634"/>
    <lineage>
        <taxon>Bacteria</taxon>
        <taxon>Bacillati</taxon>
        <taxon>Actinomycetota</taxon>
        <taxon>Actinomycetes</taxon>
        <taxon>Micrococcales</taxon>
        <taxon>Microbacteriaceae</taxon>
        <taxon>Microbacterium</taxon>
    </lineage>
</organism>
<sequence length="231" mass="25593">MGLPTRLTFDNFANTIEQLHYGRSVLNTVLILVGTSVLVVVFGSLASYPLARISRRWTGWAYRLFILGMSLPVFVTLAPLYLLMRDLGLLNSLFGVVLIYTATYLPITIFFYTSFLRQVPAELEEAAAIDGAGFFRMFWQIVLPLLRPVTGTLLVYIALHVWNDLVIPLVFLNEPETRTVMVNAYALVNPNTVEPTMLFPAAVLGVLPLLIVFLVLQKQVVAGMTAGAVKG</sequence>
<evidence type="ECO:0000256" key="4">
    <source>
        <dbReference type="ARBA" id="ARBA00022692"/>
    </source>
</evidence>
<dbReference type="Pfam" id="PF00528">
    <property type="entry name" value="BPD_transp_1"/>
    <property type="match status" value="1"/>
</dbReference>
<dbReference type="GO" id="GO:0005886">
    <property type="term" value="C:plasma membrane"/>
    <property type="evidence" value="ECO:0007669"/>
    <property type="project" value="UniProtKB-SubCell"/>
</dbReference>
<dbReference type="Gene3D" id="1.10.3720.10">
    <property type="entry name" value="MetI-like"/>
    <property type="match status" value="1"/>
</dbReference>
<dbReference type="PANTHER" id="PTHR32243">
    <property type="entry name" value="MALTOSE TRANSPORT SYSTEM PERMEASE-RELATED"/>
    <property type="match status" value="1"/>
</dbReference>
<dbReference type="Proteomes" id="UP000552045">
    <property type="component" value="Unassembled WGS sequence"/>
</dbReference>
<accession>A0A7Y9EUX3</accession>
<dbReference type="PANTHER" id="PTHR32243:SF24">
    <property type="entry name" value="DIACETYLCHITOBIOSE UPTAKE SYSTEM PERMEASE PROTEIN NGCG"/>
    <property type="match status" value="1"/>
</dbReference>
<evidence type="ECO:0000256" key="2">
    <source>
        <dbReference type="ARBA" id="ARBA00022448"/>
    </source>
</evidence>
<proteinExistence type="inferred from homology"/>
<feature type="transmembrane region" description="Helical" evidence="7">
    <location>
        <begin position="197"/>
        <end position="216"/>
    </location>
</feature>
<evidence type="ECO:0000256" key="5">
    <source>
        <dbReference type="ARBA" id="ARBA00022989"/>
    </source>
</evidence>
<dbReference type="RefSeq" id="WP_218844494.1">
    <property type="nucleotide sequence ID" value="NZ_BAABLC010000001.1"/>
</dbReference>
<evidence type="ECO:0000256" key="1">
    <source>
        <dbReference type="ARBA" id="ARBA00004651"/>
    </source>
</evidence>